<gene>
    <name evidence="2" type="ORF">D9R14_18790</name>
</gene>
<organism evidence="2 3">
    <name type="scientific">Xanthobacter tagetidis</name>
    <dbReference type="NCBI Taxonomy" id="60216"/>
    <lineage>
        <taxon>Bacteria</taxon>
        <taxon>Pseudomonadati</taxon>
        <taxon>Pseudomonadota</taxon>
        <taxon>Alphaproteobacteria</taxon>
        <taxon>Hyphomicrobiales</taxon>
        <taxon>Xanthobacteraceae</taxon>
        <taxon>Xanthobacter</taxon>
    </lineage>
</organism>
<evidence type="ECO:0000259" key="1">
    <source>
        <dbReference type="Pfam" id="PF01425"/>
    </source>
</evidence>
<evidence type="ECO:0000313" key="2">
    <source>
        <dbReference type="EMBL" id="RLP74412.1"/>
    </source>
</evidence>
<accession>A0A3L7A532</accession>
<dbReference type="NCBIfam" id="NF005460">
    <property type="entry name" value="PRK07056.1"/>
    <property type="match status" value="1"/>
</dbReference>
<keyword evidence="2" id="KW-0378">Hydrolase</keyword>
<comment type="caution">
    <text evidence="2">The sequence shown here is derived from an EMBL/GenBank/DDBJ whole genome shotgun (WGS) entry which is preliminary data.</text>
</comment>
<dbReference type="Gene3D" id="3.90.1300.10">
    <property type="entry name" value="Amidase signature (AS) domain"/>
    <property type="match status" value="1"/>
</dbReference>
<dbReference type="SUPFAM" id="SSF75304">
    <property type="entry name" value="Amidase signature (AS) enzymes"/>
    <property type="match status" value="1"/>
</dbReference>
<dbReference type="AlphaFoldDB" id="A0A3L7A532"/>
<dbReference type="InterPro" id="IPR000120">
    <property type="entry name" value="Amidase"/>
</dbReference>
<dbReference type="Pfam" id="PF01425">
    <property type="entry name" value="Amidase"/>
    <property type="match status" value="1"/>
</dbReference>
<reference evidence="2 3" key="1">
    <citation type="submission" date="2018-10" db="EMBL/GenBank/DDBJ databases">
        <title>Xanthobacter tagetidis genome sequencing and assembly.</title>
        <authorList>
            <person name="Maclea K.S."/>
            <person name="Goen A.E."/>
            <person name="Fatima S.A."/>
        </authorList>
    </citation>
    <scope>NUCLEOTIDE SEQUENCE [LARGE SCALE GENOMIC DNA]</scope>
    <source>
        <strain evidence="2 3">ATCC 700314</strain>
    </source>
</reference>
<keyword evidence="3" id="KW-1185">Reference proteome</keyword>
<dbReference type="RefSeq" id="WP_121624885.1">
    <property type="nucleotide sequence ID" value="NZ_JACIIW010000003.1"/>
</dbReference>
<proteinExistence type="predicted"/>
<dbReference type="GO" id="GO:0004040">
    <property type="term" value="F:amidase activity"/>
    <property type="evidence" value="ECO:0007669"/>
    <property type="project" value="UniProtKB-EC"/>
</dbReference>
<dbReference type="Proteomes" id="UP000269692">
    <property type="component" value="Unassembled WGS sequence"/>
</dbReference>
<feature type="domain" description="Amidase" evidence="1">
    <location>
        <begin position="32"/>
        <end position="446"/>
    </location>
</feature>
<evidence type="ECO:0000313" key="3">
    <source>
        <dbReference type="Proteomes" id="UP000269692"/>
    </source>
</evidence>
<dbReference type="PANTHER" id="PTHR11895:SF176">
    <property type="entry name" value="AMIDASE AMID-RELATED"/>
    <property type="match status" value="1"/>
</dbReference>
<sequence>MPASAHPSLSARPTLAELADALEAGRVTARQLVEDCLARIDDPTGEGARAFALVDRAAALHAAEAQDALRRAGAAPSRFAGIPIGVKDLFDIAGQVTTAGSKVLAGNAPAAADAITVARLRRAGFVVIGRNTMTEFAYSGLGMNPHTGDPRAPFERAVGRVSGGSTSGGAVAVADGMAHAALGTDTGGSCRIPAAFCGLTGYKPTADRIPKDGAFPLSGTLDSIGSIARSVACCAAIDAILAGAEPDALVPRPVAGLRLLVPQTVASDEIEDAVAAAFEAALARLEAAGAAITRAPFPEFGEIAGLNAKGGFTAAESFAVHRALLEEKEAAYDPRVSVRIKRGAGQSAADYLDLAAARRDLVARASARLAPFDAMALPTTPILPPKIADLATDDAAYGRVNLLALRNPTLINMIDGCAISLPLTGTGGAPAGLMLAGIPGGDAALLALAAGVEETLAG</sequence>
<dbReference type="InterPro" id="IPR023631">
    <property type="entry name" value="Amidase_dom"/>
</dbReference>
<dbReference type="PANTHER" id="PTHR11895">
    <property type="entry name" value="TRANSAMIDASE"/>
    <property type="match status" value="1"/>
</dbReference>
<dbReference type="EC" id="3.5.1.4" evidence="2"/>
<dbReference type="EMBL" id="RCTF01000019">
    <property type="protein sequence ID" value="RLP74412.1"/>
    <property type="molecule type" value="Genomic_DNA"/>
</dbReference>
<protein>
    <submittedName>
        <fullName evidence="2">Amidase</fullName>
        <ecNumber evidence="2">3.5.1.4</ecNumber>
    </submittedName>
</protein>
<dbReference type="InterPro" id="IPR036928">
    <property type="entry name" value="AS_sf"/>
</dbReference>
<name>A0A3L7A532_9HYPH</name>
<dbReference type="OrthoDB" id="9811471at2"/>